<keyword evidence="2" id="KW-0732">Signal</keyword>
<organism evidence="3 4">
    <name type="scientific">Nepenthes gracilis</name>
    <name type="common">Slender pitcher plant</name>
    <dbReference type="NCBI Taxonomy" id="150966"/>
    <lineage>
        <taxon>Eukaryota</taxon>
        <taxon>Viridiplantae</taxon>
        <taxon>Streptophyta</taxon>
        <taxon>Embryophyta</taxon>
        <taxon>Tracheophyta</taxon>
        <taxon>Spermatophyta</taxon>
        <taxon>Magnoliopsida</taxon>
        <taxon>eudicotyledons</taxon>
        <taxon>Gunneridae</taxon>
        <taxon>Pentapetalae</taxon>
        <taxon>Caryophyllales</taxon>
        <taxon>Nepenthaceae</taxon>
        <taxon>Nepenthes</taxon>
    </lineage>
</organism>
<gene>
    <name evidence="3" type="ORF">Nepgr_013551</name>
</gene>
<keyword evidence="4" id="KW-1185">Reference proteome</keyword>
<dbReference type="Proteomes" id="UP001279734">
    <property type="component" value="Unassembled WGS sequence"/>
</dbReference>
<proteinExistence type="predicted"/>
<accession>A0AAD3SJ24</accession>
<name>A0AAD3SJ24_NEPGR</name>
<evidence type="ECO:0000256" key="2">
    <source>
        <dbReference type="SAM" id="SignalP"/>
    </source>
</evidence>
<comment type="caution">
    <text evidence="3">The sequence shown here is derived from an EMBL/GenBank/DDBJ whole genome shotgun (WGS) entry which is preliminary data.</text>
</comment>
<evidence type="ECO:0000313" key="3">
    <source>
        <dbReference type="EMBL" id="GMH11710.1"/>
    </source>
</evidence>
<evidence type="ECO:0000256" key="1">
    <source>
        <dbReference type="SAM" id="MobiDB-lite"/>
    </source>
</evidence>
<protein>
    <submittedName>
        <fullName evidence="3">Uncharacterized protein</fullName>
    </submittedName>
</protein>
<evidence type="ECO:0000313" key="4">
    <source>
        <dbReference type="Proteomes" id="UP001279734"/>
    </source>
</evidence>
<reference evidence="3" key="1">
    <citation type="submission" date="2023-05" db="EMBL/GenBank/DDBJ databases">
        <title>Nepenthes gracilis genome sequencing.</title>
        <authorList>
            <person name="Fukushima K."/>
        </authorList>
    </citation>
    <scope>NUCLEOTIDE SEQUENCE</scope>
    <source>
        <strain evidence="3">SING2019-196</strain>
    </source>
</reference>
<sequence length="361" mass="38983">MHLIWLMASVCLSTLAGAIVLLKEWYCCSKLGLGCSGHLLKSGAELALLCGIEKVLVFLMPGFLSFADYGMAAGLLWCIASFAGCLQMVSSADLVKALKPDRDAQTGGRRPPLDLSRSHSHHSRKVTPSEKESQIPPFDDSGLVSIDRDEIPQHLDPMPGNCALSKSILEEDRLGALDISYGSANCPSLSHADQHPLGPASLKAPLVVDGLSHVPLPGWQACIYNERLYEELSFVADWCDVLLSSWRQFGVAPLAKCCFILLQKMALLLVAEALVVVLKLVWLLSRFWCFHCNRHDGWLLCVVSPTVSVSASGHVEATCCSRFIAVAVLPAKSCCVQELSLMNISVLLAGLNFGPAHADGC</sequence>
<feature type="chain" id="PRO_5042076994" evidence="2">
    <location>
        <begin position="19"/>
        <end position="361"/>
    </location>
</feature>
<feature type="region of interest" description="Disordered" evidence="1">
    <location>
        <begin position="100"/>
        <end position="141"/>
    </location>
</feature>
<dbReference type="AlphaFoldDB" id="A0AAD3SJ24"/>
<feature type="signal peptide" evidence="2">
    <location>
        <begin position="1"/>
        <end position="18"/>
    </location>
</feature>
<dbReference type="EMBL" id="BSYO01000011">
    <property type="protein sequence ID" value="GMH11710.1"/>
    <property type="molecule type" value="Genomic_DNA"/>
</dbReference>